<organism evidence="15 16">
    <name type="scientific">Ceratopteris richardii</name>
    <name type="common">Triangle waterfern</name>
    <dbReference type="NCBI Taxonomy" id="49495"/>
    <lineage>
        <taxon>Eukaryota</taxon>
        <taxon>Viridiplantae</taxon>
        <taxon>Streptophyta</taxon>
        <taxon>Embryophyta</taxon>
        <taxon>Tracheophyta</taxon>
        <taxon>Polypodiopsida</taxon>
        <taxon>Polypodiidae</taxon>
        <taxon>Polypodiales</taxon>
        <taxon>Pteridineae</taxon>
        <taxon>Pteridaceae</taxon>
        <taxon>Parkerioideae</taxon>
        <taxon>Ceratopteris</taxon>
    </lineage>
</organism>
<comment type="caution">
    <text evidence="15">The sequence shown here is derived from an EMBL/GenBank/DDBJ whole genome shotgun (WGS) entry which is preliminary data.</text>
</comment>
<name>A0A8T2R369_CERRI</name>
<evidence type="ECO:0000256" key="4">
    <source>
        <dbReference type="ARBA" id="ARBA00022692"/>
    </source>
</evidence>
<dbReference type="GO" id="GO:0006869">
    <property type="term" value="P:lipid transport"/>
    <property type="evidence" value="ECO:0007669"/>
    <property type="project" value="UniProtKB-KW"/>
</dbReference>
<comment type="subcellular location">
    <subcellularLocation>
        <location evidence="1">Membrane</location>
        <topology evidence="1">Single-pass membrane protein</topology>
    </subcellularLocation>
</comment>
<dbReference type="Gene3D" id="2.60.40.150">
    <property type="entry name" value="C2 domain"/>
    <property type="match status" value="1"/>
</dbReference>
<sequence length="501" mass="57074">MTFNHSLHDTIYVVKQRTKCFLPLTSGKPNGEPSTMPQPSIEPQFRERERERERMELPLLGSQSTQVLLLWSTIICLAFYHIHQQTATLPVAVRFFLGAFTGFLFVFFCHLSLWRRERIRKKRETYTQQLIALEKEDLFKLLPEHAARTAAAKRPDQVKWMNLELEKVWPFLNEAVSDIVRDQLQPVLEQYKMGVLADMEVQSTSFGIEPPQISGVKMEGMGEDEASIEADLNWRTEKERIVIKVKTIGPDFKVKVKNITVSATAKIVFKPLLDRMPCFGAVLISFVGIPSIDFDLKIADGDANALPGVDKMIDNSIRAAIEDMLVWPSRIVCPVLPGDYSFLELKPVGVLDVSLIRAEGVMNTDILGKSDCFVILYIRKKPERIKRSTTKKNSLHPVWNEGFKIEVDDPKYQKLTVQLMDEESVTSAEYIGQATIPLSDLVPHEPKEVWLDMMESTNLQFKRPRAQLQLVILYEPFDTPFSDTEVQKSAVSSQGDNMKGK</sequence>
<dbReference type="SUPFAM" id="SSF49562">
    <property type="entry name" value="C2 domain (Calcium/lipid-binding domain, CaLB)"/>
    <property type="match status" value="1"/>
</dbReference>
<dbReference type="InterPro" id="IPR039010">
    <property type="entry name" value="Synaptotagmin_SMP"/>
</dbReference>
<dbReference type="GO" id="GO:0016020">
    <property type="term" value="C:membrane"/>
    <property type="evidence" value="ECO:0007669"/>
    <property type="project" value="UniProtKB-SubCell"/>
</dbReference>
<keyword evidence="9" id="KW-0445">Lipid transport</keyword>
<evidence type="ECO:0000256" key="10">
    <source>
        <dbReference type="ARBA" id="ARBA00023121"/>
    </source>
</evidence>
<proteinExistence type="inferred from homology"/>
<keyword evidence="7" id="KW-0106">Calcium</keyword>
<keyword evidence="3" id="KW-0813">Transport</keyword>
<evidence type="ECO:0000256" key="6">
    <source>
        <dbReference type="ARBA" id="ARBA00022737"/>
    </source>
</evidence>
<dbReference type="InterPro" id="IPR000008">
    <property type="entry name" value="C2_dom"/>
</dbReference>
<dbReference type="GO" id="GO:0046872">
    <property type="term" value="F:metal ion binding"/>
    <property type="evidence" value="ECO:0007669"/>
    <property type="project" value="UniProtKB-KW"/>
</dbReference>
<dbReference type="InterPro" id="IPR031468">
    <property type="entry name" value="SMP_LBD"/>
</dbReference>
<keyword evidence="11 12" id="KW-0472">Membrane</keyword>
<evidence type="ECO:0000259" key="14">
    <source>
        <dbReference type="PROSITE" id="PS51847"/>
    </source>
</evidence>
<keyword evidence="6" id="KW-0677">Repeat</keyword>
<comment type="similarity">
    <text evidence="2">Belongs to the synaptotagmin family.</text>
</comment>
<keyword evidence="8 12" id="KW-1133">Transmembrane helix</keyword>
<protein>
    <submittedName>
        <fullName evidence="15">Uncharacterized protein</fullName>
    </submittedName>
</protein>
<evidence type="ECO:0000256" key="1">
    <source>
        <dbReference type="ARBA" id="ARBA00004167"/>
    </source>
</evidence>
<evidence type="ECO:0000256" key="9">
    <source>
        <dbReference type="ARBA" id="ARBA00023055"/>
    </source>
</evidence>
<dbReference type="Pfam" id="PF00168">
    <property type="entry name" value="C2"/>
    <property type="match status" value="1"/>
</dbReference>
<feature type="domain" description="C2" evidence="13">
    <location>
        <begin position="332"/>
        <end position="451"/>
    </location>
</feature>
<evidence type="ECO:0000313" key="15">
    <source>
        <dbReference type="EMBL" id="KAH7290430.1"/>
    </source>
</evidence>
<dbReference type="Pfam" id="PF17047">
    <property type="entry name" value="SMP_LBD"/>
    <property type="match status" value="1"/>
</dbReference>
<dbReference type="PANTHER" id="PTHR10774">
    <property type="entry name" value="EXTENDED SYNAPTOTAGMIN-RELATED"/>
    <property type="match status" value="1"/>
</dbReference>
<dbReference type="InterPro" id="IPR045050">
    <property type="entry name" value="Synaptotagmin_plant"/>
</dbReference>
<dbReference type="PANTHER" id="PTHR10774:SF207">
    <property type="entry name" value="CALCIUM-DEPENDENT LIPID-BINDING PROTEIN"/>
    <property type="match status" value="1"/>
</dbReference>
<keyword evidence="4 12" id="KW-0812">Transmembrane</keyword>
<dbReference type="CDD" id="cd00030">
    <property type="entry name" value="C2"/>
    <property type="match status" value="1"/>
</dbReference>
<keyword evidence="16" id="KW-1185">Reference proteome</keyword>
<evidence type="ECO:0000256" key="7">
    <source>
        <dbReference type="ARBA" id="ARBA00022837"/>
    </source>
</evidence>
<evidence type="ECO:0000256" key="2">
    <source>
        <dbReference type="ARBA" id="ARBA00006996"/>
    </source>
</evidence>
<dbReference type="SMART" id="SM00239">
    <property type="entry name" value="C2"/>
    <property type="match status" value="1"/>
</dbReference>
<evidence type="ECO:0000256" key="3">
    <source>
        <dbReference type="ARBA" id="ARBA00022448"/>
    </source>
</evidence>
<dbReference type="InterPro" id="IPR035892">
    <property type="entry name" value="C2_domain_sf"/>
</dbReference>
<keyword evidence="10" id="KW-0446">Lipid-binding</keyword>
<feature type="transmembrane region" description="Helical" evidence="12">
    <location>
        <begin position="92"/>
        <end position="114"/>
    </location>
</feature>
<dbReference type="GO" id="GO:0005783">
    <property type="term" value="C:endoplasmic reticulum"/>
    <property type="evidence" value="ECO:0007669"/>
    <property type="project" value="TreeGrafter"/>
</dbReference>
<feature type="transmembrane region" description="Helical" evidence="12">
    <location>
        <begin position="57"/>
        <end position="80"/>
    </location>
</feature>
<dbReference type="EMBL" id="CM035435">
    <property type="protein sequence ID" value="KAH7290430.1"/>
    <property type="molecule type" value="Genomic_DNA"/>
</dbReference>
<dbReference type="PROSITE" id="PS51847">
    <property type="entry name" value="SMP"/>
    <property type="match status" value="1"/>
</dbReference>
<keyword evidence="5" id="KW-0479">Metal-binding</keyword>
<evidence type="ECO:0000256" key="11">
    <source>
        <dbReference type="ARBA" id="ARBA00023136"/>
    </source>
</evidence>
<evidence type="ECO:0000256" key="5">
    <source>
        <dbReference type="ARBA" id="ARBA00022723"/>
    </source>
</evidence>
<dbReference type="AlphaFoldDB" id="A0A8T2R369"/>
<feature type="domain" description="SMP-LTD" evidence="14">
    <location>
        <begin position="154"/>
        <end position="336"/>
    </location>
</feature>
<dbReference type="GO" id="GO:0008289">
    <property type="term" value="F:lipid binding"/>
    <property type="evidence" value="ECO:0007669"/>
    <property type="project" value="UniProtKB-KW"/>
</dbReference>
<accession>A0A8T2R369</accession>
<reference evidence="15" key="1">
    <citation type="submission" date="2021-08" db="EMBL/GenBank/DDBJ databases">
        <title>WGS assembly of Ceratopteris richardii.</title>
        <authorList>
            <person name="Marchant D.B."/>
            <person name="Chen G."/>
            <person name="Jenkins J."/>
            <person name="Shu S."/>
            <person name="Leebens-Mack J."/>
            <person name="Grimwood J."/>
            <person name="Schmutz J."/>
            <person name="Soltis P."/>
            <person name="Soltis D."/>
            <person name="Chen Z.-H."/>
        </authorList>
    </citation>
    <scope>NUCLEOTIDE SEQUENCE</scope>
    <source>
        <strain evidence="15">Whitten #5841</strain>
        <tissue evidence="15">Leaf</tissue>
    </source>
</reference>
<dbReference type="Proteomes" id="UP000825935">
    <property type="component" value="Chromosome 30"/>
</dbReference>
<evidence type="ECO:0000259" key="13">
    <source>
        <dbReference type="PROSITE" id="PS50004"/>
    </source>
</evidence>
<gene>
    <name evidence="15" type="ORF">KP509_30G048300</name>
</gene>
<evidence type="ECO:0000256" key="12">
    <source>
        <dbReference type="SAM" id="Phobius"/>
    </source>
</evidence>
<dbReference type="PROSITE" id="PS50004">
    <property type="entry name" value="C2"/>
    <property type="match status" value="1"/>
</dbReference>
<dbReference type="OrthoDB" id="67700at2759"/>
<dbReference type="CDD" id="cd21677">
    <property type="entry name" value="SMP_SYT"/>
    <property type="match status" value="1"/>
</dbReference>
<evidence type="ECO:0000256" key="8">
    <source>
        <dbReference type="ARBA" id="ARBA00022989"/>
    </source>
</evidence>
<evidence type="ECO:0000313" key="16">
    <source>
        <dbReference type="Proteomes" id="UP000825935"/>
    </source>
</evidence>